<comment type="subcellular location">
    <subcellularLocation>
        <location evidence="1">Cell membrane</location>
        <topology evidence="1">Multi-pass membrane protein</topology>
    </subcellularLocation>
</comment>
<dbReference type="RefSeq" id="WP_343994154.1">
    <property type="nucleotide sequence ID" value="NZ_BAAALG010000008.1"/>
</dbReference>
<accession>A0ABP4EC49</accession>
<evidence type="ECO:0000256" key="4">
    <source>
        <dbReference type="ARBA" id="ARBA00022692"/>
    </source>
</evidence>
<evidence type="ECO:0000256" key="2">
    <source>
        <dbReference type="ARBA" id="ARBA00022448"/>
    </source>
</evidence>
<evidence type="ECO:0000256" key="1">
    <source>
        <dbReference type="ARBA" id="ARBA00004651"/>
    </source>
</evidence>
<evidence type="ECO:0000256" key="8">
    <source>
        <dbReference type="ARBA" id="ARBA00037998"/>
    </source>
</evidence>
<evidence type="ECO:0000313" key="11">
    <source>
        <dbReference type="Proteomes" id="UP001501581"/>
    </source>
</evidence>
<dbReference type="InterPro" id="IPR052157">
    <property type="entry name" value="BCAA_transport_permease"/>
</dbReference>
<dbReference type="CDD" id="cd06582">
    <property type="entry name" value="TM_PBP1_LivH_like"/>
    <property type="match status" value="1"/>
</dbReference>
<dbReference type="PANTHER" id="PTHR11795">
    <property type="entry name" value="BRANCHED-CHAIN AMINO ACID TRANSPORT SYSTEM PERMEASE PROTEIN LIVH"/>
    <property type="match status" value="1"/>
</dbReference>
<evidence type="ECO:0000256" key="7">
    <source>
        <dbReference type="ARBA" id="ARBA00023136"/>
    </source>
</evidence>
<protein>
    <submittedName>
        <fullName evidence="10">Branched-chain amino acid ABC transporter permease</fullName>
    </submittedName>
</protein>
<evidence type="ECO:0000256" key="5">
    <source>
        <dbReference type="ARBA" id="ARBA00022970"/>
    </source>
</evidence>
<keyword evidence="6 9" id="KW-1133">Transmembrane helix</keyword>
<feature type="transmembrane region" description="Helical" evidence="9">
    <location>
        <begin position="255"/>
        <end position="274"/>
    </location>
</feature>
<keyword evidence="7 9" id="KW-0472">Membrane</keyword>
<dbReference type="EMBL" id="BAAALG010000008">
    <property type="protein sequence ID" value="GAA1102440.1"/>
    <property type="molecule type" value="Genomic_DNA"/>
</dbReference>
<evidence type="ECO:0000313" key="10">
    <source>
        <dbReference type="EMBL" id="GAA1102440.1"/>
    </source>
</evidence>
<gene>
    <name evidence="10" type="ORF">GCM10009668_21220</name>
</gene>
<feature type="transmembrane region" description="Helical" evidence="9">
    <location>
        <begin position="38"/>
        <end position="55"/>
    </location>
</feature>
<feature type="transmembrane region" description="Helical" evidence="9">
    <location>
        <begin position="218"/>
        <end position="248"/>
    </location>
</feature>
<proteinExistence type="inferred from homology"/>
<evidence type="ECO:0000256" key="3">
    <source>
        <dbReference type="ARBA" id="ARBA00022475"/>
    </source>
</evidence>
<feature type="transmembrane region" description="Helical" evidence="9">
    <location>
        <begin position="6"/>
        <end position="26"/>
    </location>
</feature>
<comment type="similarity">
    <text evidence="8">Belongs to the binding-protein-dependent transport system permease family. LivHM subfamily.</text>
</comment>
<keyword evidence="11" id="KW-1185">Reference proteome</keyword>
<dbReference type="Proteomes" id="UP001501581">
    <property type="component" value="Unassembled WGS sequence"/>
</dbReference>
<feature type="transmembrane region" description="Helical" evidence="9">
    <location>
        <begin position="185"/>
        <end position="206"/>
    </location>
</feature>
<dbReference type="InterPro" id="IPR001851">
    <property type="entry name" value="ABC_transp_permease"/>
</dbReference>
<sequence>MDAIVSGLVLGGLYALVAQGFVLTYVTSRTINFASGEFLAIGAFVALGVGSWSWLPTPGKVAVGVVAAGIIGAIAYRLLVVPFARSEHDSRWLLSTVGLSYVLLNLLTHAEGANPQKLPFARAEGTTSLLGVAVNKQQLWIALVAVLVTVALVLGSRFTSAGVLMRATAEDPQAVSLMGVSPRRVGVMAYALASAIAGLAGILWAAEVGATPGLGVHILVSAFAVGVIGGLTSFWGPLVGGALFAVVVQVGSYQVGALWGQVFGLLLVIVVLVIRPEGLLGRRMEAKL</sequence>
<dbReference type="PANTHER" id="PTHR11795:SF445">
    <property type="entry name" value="AMINO ACID ABC TRANSPORTER PERMEASE PROTEIN"/>
    <property type="match status" value="1"/>
</dbReference>
<comment type="caution">
    <text evidence="10">The sequence shown here is derived from an EMBL/GenBank/DDBJ whole genome shotgun (WGS) entry which is preliminary data.</text>
</comment>
<organism evidence="10 11">
    <name type="scientific">Nocardioides dubius</name>
    <dbReference type="NCBI Taxonomy" id="317019"/>
    <lineage>
        <taxon>Bacteria</taxon>
        <taxon>Bacillati</taxon>
        <taxon>Actinomycetota</taxon>
        <taxon>Actinomycetes</taxon>
        <taxon>Propionibacteriales</taxon>
        <taxon>Nocardioidaceae</taxon>
        <taxon>Nocardioides</taxon>
    </lineage>
</organism>
<reference evidence="11" key="1">
    <citation type="journal article" date="2019" name="Int. J. Syst. Evol. Microbiol.">
        <title>The Global Catalogue of Microorganisms (GCM) 10K type strain sequencing project: providing services to taxonomists for standard genome sequencing and annotation.</title>
        <authorList>
            <consortium name="The Broad Institute Genomics Platform"/>
            <consortium name="The Broad Institute Genome Sequencing Center for Infectious Disease"/>
            <person name="Wu L."/>
            <person name="Ma J."/>
        </authorList>
    </citation>
    <scope>NUCLEOTIDE SEQUENCE [LARGE SCALE GENOMIC DNA]</scope>
    <source>
        <strain evidence="11">JCM 13008</strain>
    </source>
</reference>
<keyword evidence="5" id="KW-0029">Amino-acid transport</keyword>
<dbReference type="Pfam" id="PF02653">
    <property type="entry name" value="BPD_transp_2"/>
    <property type="match status" value="1"/>
</dbReference>
<name>A0ABP4EC49_9ACTN</name>
<keyword evidence="4 9" id="KW-0812">Transmembrane</keyword>
<keyword evidence="3" id="KW-1003">Cell membrane</keyword>
<feature type="transmembrane region" description="Helical" evidence="9">
    <location>
        <begin position="61"/>
        <end position="80"/>
    </location>
</feature>
<feature type="transmembrane region" description="Helical" evidence="9">
    <location>
        <begin position="139"/>
        <end position="164"/>
    </location>
</feature>
<keyword evidence="2" id="KW-0813">Transport</keyword>
<evidence type="ECO:0000256" key="9">
    <source>
        <dbReference type="SAM" id="Phobius"/>
    </source>
</evidence>
<evidence type="ECO:0000256" key="6">
    <source>
        <dbReference type="ARBA" id="ARBA00022989"/>
    </source>
</evidence>